<keyword evidence="7" id="KW-1133">Transmembrane helix</keyword>
<comment type="subcellular location">
    <subcellularLocation>
        <location evidence="6">Endomembrane system</location>
        <topology evidence="6">Single-pass membrane protein</topology>
    </subcellularLocation>
    <subcellularLocation>
        <location evidence="1 7">Membrane</location>
        <topology evidence="1 7">Single-pass type II membrane protein</topology>
    </subcellularLocation>
</comment>
<accession>A0AAD5C818</accession>
<dbReference type="SUPFAM" id="SSF53335">
    <property type="entry name" value="S-adenosyl-L-methionine-dependent methyltransferases"/>
    <property type="match status" value="1"/>
</dbReference>
<proteinExistence type="inferred from homology"/>
<name>A0AAD5C818_AMBAR</name>
<keyword evidence="4 7" id="KW-0735">Signal-anchor</keyword>
<keyword evidence="3 7" id="KW-0489">Methyltransferase</keyword>
<organism evidence="8 9">
    <name type="scientific">Ambrosia artemisiifolia</name>
    <name type="common">Common ragweed</name>
    <dbReference type="NCBI Taxonomy" id="4212"/>
    <lineage>
        <taxon>Eukaryota</taxon>
        <taxon>Viridiplantae</taxon>
        <taxon>Streptophyta</taxon>
        <taxon>Embryophyta</taxon>
        <taxon>Tracheophyta</taxon>
        <taxon>Spermatophyta</taxon>
        <taxon>Magnoliopsida</taxon>
        <taxon>eudicotyledons</taxon>
        <taxon>Gunneridae</taxon>
        <taxon>Pentapetalae</taxon>
        <taxon>asterids</taxon>
        <taxon>campanulids</taxon>
        <taxon>Asterales</taxon>
        <taxon>Asteraceae</taxon>
        <taxon>Asteroideae</taxon>
        <taxon>Heliantheae alliance</taxon>
        <taxon>Heliantheae</taxon>
        <taxon>Ambrosia</taxon>
    </lineage>
</organism>
<dbReference type="GO" id="GO:0032259">
    <property type="term" value="P:methylation"/>
    <property type="evidence" value="ECO:0007669"/>
    <property type="project" value="UniProtKB-KW"/>
</dbReference>
<evidence type="ECO:0000313" key="9">
    <source>
        <dbReference type="Proteomes" id="UP001206925"/>
    </source>
</evidence>
<dbReference type="AlphaFoldDB" id="A0AAD5C818"/>
<evidence type="ECO:0000256" key="7">
    <source>
        <dbReference type="RuleBase" id="RU366043"/>
    </source>
</evidence>
<keyword evidence="5 7" id="KW-0325">Glycoprotein</keyword>
<keyword evidence="9" id="KW-1185">Reference proteome</keyword>
<evidence type="ECO:0000256" key="4">
    <source>
        <dbReference type="ARBA" id="ARBA00022968"/>
    </source>
</evidence>
<evidence type="ECO:0000256" key="2">
    <source>
        <dbReference type="ARBA" id="ARBA00008361"/>
    </source>
</evidence>
<dbReference type="EMBL" id="JAMZMK010009450">
    <property type="protein sequence ID" value="KAI7735681.1"/>
    <property type="molecule type" value="Genomic_DNA"/>
</dbReference>
<dbReference type="GO" id="GO:0016020">
    <property type="term" value="C:membrane"/>
    <property type="evidence" value="ECO:0007669"/>
    <property type="project" value="UniProtKB-SubCell"/>
</dbReference>
<keyword evidence="7" id="KW-0472">Membrane</keyword>
<feature type="non-terminal residue" evidence="8">
    <location>
        <position position="343"/>
    </location>
</feature>
<evidence type="ECO:0000256" key="5">
    <source>
        <dbReference type="ARBA" id="ARBA00023180"/>
    </source>
</evidence>
<dbReference type="Gene3D" id="3.40.50.150">
    <property type="entry name" value="Vaccinia Virus protein VP39"/>
    <property type="match status" value="1"/>
</dbReference>
<dbReference type="GO" id="GO:0008168">
    <property type="term" value="F:methyltransferase activity"/>
    <property type="evidence" value="ECO:0007669"/>
    <property type="project" value="UniProtKB-UniRule"/>
</dbReference>
<comment type="similarity">
    <text evidence="2 7">Belongs to the methyltransferase superfamily.</text>
</comment>
<evidence type="ECO:0000256" key="3">
    <source>
        <dbReference type="ARBA" id="ARBA00022603"/>
    </source>
</evidence>
<dbReference type="PANTHER" id="PTHR10108">
    <property type="entry name" value="SAM-DEPENDENT METHYLTRANSFERASE"/>
    <property type="match status" value="1"/>
</dbReference>
<evidence type="ECO:0000256" key="6">
    <source>
        <dbReference type="ARBA" id="ARBA00037847"/>
    </source>
</evidence>
<keyword evidence="7" id="KW-0812">Transmembrane</keyword>
<sequence>SLSLSLQIYNSSRSPTMSITVSNLLKQRRYPFIASLVLLLLFVTLFILTTNTSQPPPLYRLRQPSVTTTTPSPLTNVTNNIITDVDDSDDVSNGDGLELEWKLCPGPLAVDYIPCLDNWKVIKSLRSRRHMEHRERHCPNPKLRCLIPLPDGYKVPVRWPKSRDMIWFDNVPHLKLVEYKKEQNWVKRSGDYLLFPGGGTQFKEGVTHYIQYIEKNLPKIGWGKRTRVILDVGCGVASFGGYLMDKDVMTMSFAPKDEHEAQIQFALERGIPATLSVIGTQRLTFPDNAFDLIHCARCRVHWDGDGTGGKPLLELNRILRPGGVFIWSATPVYRDDERDKKPW</sequence>
<dbReference type="Pfam" id="PF03141">
    <property type="entry name" value="Methyltransf_29"/>
    <property type="match status" value="1"/>
</dbReference>
<evidence type="ECO:0000313" key="8">
    <source>
        <dbReference type="EMBL" id="KAI7735681.1"/>
    </source>
</evidence>
<dbReference type="PANTHER" id="PTHR10108:SF887">
    <property type="entry name" value="METHYLTRANSFERASE PMT22-RELATED"/>
    <property type="match status" value="1"/>
</dbReference>
<dbReference type="EC" id="2.1.1.-" evidence="7"/>
<dbReference type="InterPro" id="IPR004159">
    <property type="entry name" value="Put_SAM_MeTrfase"/>
</dbReference>
<dbReference type="GO" id="GO:0005802">
    <property type="term" value="C:trans-Golgi network"/>
    <property type="evidence" value="ECO:0007669"/>
    <property type="project" value="TreeGrafter"/>
</dbReference>
<keyword evidence="7" id="KW-0808">Transferase</keyword>
<reference evidence="8" key="1">
    <citation type="submission" date="2022-06" db="EMBL/GenBank/DDBJ databases">
        <title>Uncovering the hologenomic basis of an extraordinary plant invasion.</title>
        <authorList>
            <person name="Bieker V.C."/>
            <person name="Martin M.D."/>
            <person name="Gilbert T."/>
            <person name="Hodgins K."/>
            <person name="Battlay P."/>
            <person name="Petersen B."/>
            <person name="Wilson J."/>
        </authorList>
    </citation>
    <scope>NUCLEOTIDE SEQUENCE</scope>
    <source>
        <strain evidence="8">AA19_3_7</strain>
        <tissue evidence="8">Leaf</tissue>
    </source>
</reference>
<evidence type="ECO:0000256" key="1">
    <source>
        <dbReference type="ARBA" id="ARBA00004606"/>
    </source>
</evidence>
<protein>
    <recommendedName>
        <fullName evidence="7">Methyltransferase</fullName>
        <ecNumber evidence="7">2.1.1.-</ecNumber>
    </recommendedName>
</protein>
<dbReference type="GO" id="GO:0005768">
    <property type="term" value="C:endosome"/>
    <property type="evidence" value="ECO:0007669"/>
    <property type="project" value="TreeGrafter"/>
</dbReference>
<comment type="caution">
    <text evidence="8">The sequence shown here is derived from an EMBL/GenBank/DDBJ whole genome shotgun (WGS) entry which is preliminary data.</text>
</comment>
<dbReference type="Proteomes" id="UP001206925">
    <property type="component" value="Unassembled WGS sequence"/>
</dbReference>
<gene>
    <name evidence="8" type="ORF">M8C21_019845</name>
</gene>
<dbReference type="CDD" id="cd02440">
    <property type="entry name" value="AdoMet_MTases"/>
    <property type="match status" value="1"/>
</dbReference>
<feature type="transmembrane region" description="Helical" evidence="7">
    <location>
        <begin position="30"/>
        <end position="48"/>
    </location>
</feature>
<dbReference type="InterPro" id="IPR029063">
    <property type="entry name" value="SAM-dependent_MTases_sf"/>
</dbReference>